<feature type="signal peptide" evidence="1">
    <location>
        <begin position="1"/>
        <end position="29"/>
    </location>
</feature>
<evidence type="ECO:0000313" key="4">
    <source>
        <dbReference type="Proteomes" id="UP000000588"/>
    </source>
</evidence>
<dbReference type="Proteomes" id="UP000000588">
    <property type="component" value="Chromosome"/>
</dbReference>
<dbReference type="EMBL" id="AE015924">
    <property type="protein sequence ID" value="AAQ67059.1"/>
    <property type="molecule type" value="Genomic_DNA"/>
</dbReference>
<evidence type="ECO:0000256" key="1">
    <source>
        <dbReference type="SAM" id="SignalP"/>
    </source>
</evidence>
<gene>
    <name evidence="3" type="ordered locus">PG_2100</name>
</gene>
<evidence type="ECO:0000259" key="2">
    <source>
        <dbReference type="Pfam" id="PF18962"/>
    </source>
</evidence>
<sequence length="554" mass="63135">MPRIMKLKIALRLLLATFAIVLFSPLAKAQMDIGGDDVLIETMSTLSGYSEDFYYKMAVADNGWIYVMLDFSRIYFDDVRLYRSKDGGATYQKLGSLGSLVPYDFDVSHCDFIVTGKDEDDINVWTVMTAFEYVGGTIGNGVLLMHRHDADINNTECVYKKDFPNNRLMGVAIASNYRAPSPYGLGGDPFALAVAVSGSGSDHSFLDYIFSLDGGVHFEQKRIYTRPQKLTINRVDLSLGSTSPSLGFNTWPLMGVVFEMNKNLDGFDIGFISNFVDYDPRYAWSEPIIIEEDCGWTDFNPLGALSIEIQMMLDDNSDNTVGGERSHNFLITYPGHYVYPKQSFNYSPGHTPTKKDLVFKHCIGIPALAYDKEGDRYLTTFQDHNLMRYRWIKYDDINSFYGWSWPYVYAKEAKDKKRRRPQVALNPTNGKACWVWHTRKSPYDETKPHPTPVIIKHFLWSDTEWVHALDVGDVLQKEGSMKLYPNPAKEYVLINLPKEGGHEAVVYDMQGRIVEKVSFSGKEYKLNVQYLSKGTYMLKVVADTEYFVEKIIVE</sequence>
<dbReference type="Pfam" id="PF18962">
    <property type="entry name" value="Por_Secre_tail"/>
    <property type="match status" value="1"/>
</dbReference>
<dbReference type="AlphaFoldDB" id="Q7MT80"/>
<evidence type="ECO:0000313" key="3">
    <source>
        <dbReference type="EMBL" id="AAQ67059.1"/>
    </source>
</evidence>
<keyword evidence="1" id="KW-0732">Signal</keyword>
<feature type="domain" description="Secretion system C-terminal sorting" evidence="2">
    <location>
        <begin position="483"/>
        <end position="553"/>
    </location>
</feature>
<reference evidence="3 4" key="1">
    <citation type="journal article" date="2003" name="J. Bacteriol.">
        <title>Complete genome sequence of the oral pathogenic bacterium Porphyromonas gingivalis strain W83.</title>
        <authorList>
            <person name="Nelson K."/>
            <person name="Fleishmann R."/>
            <person name="DeBoy R."/>
            <person name="Paulsen I."/>
            <person name="Fouts D."/>
            <person name="Eisen J."/>
            <person name="Daugherty S."/>
            <person name="Dodson R."/>
            <person name="Durkin A."/>
            <person name="Gwinn M."/>
            <person name="Haft D."/>
            <person name="Kolonay J."/>
            <person name="Nelson W."/>
            <person name="White O."/>
            <person name="Mason T."/>
            <person name="Tallon L."/>
            <person name="Gray J."/>
            <person name="Granger D."/>
            <person name="Tettelin H."/>
            <person name="Dong H."/>
            <person name="Galvin J."/>
            <person name="Duncan M."/>
            <person name="Dewhirst F."/>
            <person name="Fraser C."/>
        </authorList>
    </citation>
    <scope>NUCLEOTIDE SEQUENCE [LARGE SCALE GENOMIC DNA]</scope>
    <source>
        <strain evidence="4">ATCC BAA-308 / W83</strain>
    </source>
</reference>
<organism evidence="3 4">
    <name type="scientific">Porphyromonas gingivalis (strain ATCC BAA-308 / W83)</name>
    <dbReference type="NCBI Taxonomy" id="242619"/>
    <lineage>
        <taxon>Bacteria</taxon>
        <taxon>Pseudomonadati</taxon>
        <taxon>Bacteroidota</taxon>
        <taxon>Bacteroidia</taxon>
        <taxon>Bacteroidales</taxon>
        <taxon>Porphyromonadaceae</taxon>
        <taxon>Porphyromonas</taxon>
    </lineage>
</organism>
<dbReference type="InterPro" id="IPR026444">
    <property type="entry name" value="Secre_tail"/>
</dbReference>
<dbReference type="SUPFAM" id="SSF110296">
    <property type="entry name" value="Oligoxyloglucan reducing end-specific cellobiohydrolase"/>
    <property type="match status" value="1"/>
</dbReference>
<accession>Q7MT80</accession>
<dbReference type="KEGG" id="pgi:PG_2100"/>
<dbReference type="HOGENOM" id="CLU_495073_0_0_10"/>
<name>Q7MT80_PORGI</name>
<proteinExistence type="predicted"/>
<keyword evidence="4" id="KW-1185">Reference proteome</keyword>
<dbReference type="NCBIfam" id="TIGR04183">
    <property type="entry name" value="Por_Secre_tail"/>
    <property type="match status" value="1"/>
</dbReference>
<feature type="chain" id="PRO_5004291537" evidence="1">
    <location>
        <begin position="30"/>
        <end position="554"/>
    </location>
</feature>
<dbReference type="EnsemblBacteria" id="AAQ67059">
    <property type="protein sequence ID" value="AAQ67059"/>
    <property type="gene ID" value="PG_2100"/>
</dbReference>
<protein>
    <submittedName>
        <fullName evidence="3">Immunoreactive 63 kDa antigen PG102</fullName>
    </submittedName>
</protein>